<sequence length="193" mass="20545">MCAHLRLPFSPDPGDLPDPLPGDTSPSEERRDAHQDKRDRYHAFREVRHTILRRIGDHYRIPEGDHRSWQGCNLDLTGVTIDGNMDFTDAVFSGGSVDFTGARFSGGRVEFGSAVFSGGIVEFGTARFDGGIVGFSDATFSGGSLGFTGAVFSGGSMTFEVTAGPAPVGLLAPVGTPVPSEVRLRTDWLPPGS</sequence>
<accession>A0AAW8F5X6</accession>
<evidence type="ECO:0000313" key="3">
    <source>
        <dbReference type="Proteomes" id="UP001234216"/>
    </source>
</evidence>
<gene>
    <name evidence="2" type="ORF">QFZ22_000755</name>
</gene>
<dbReference type="EMBL" id="JAUSZV010000005">
    <property type="protein sequence ID" value="MDQ0904770.1"/>
    <property type="molecule type" value="Genomic_DNA"/>
</dbReference>
<organism evidence="2 3">
    <name type="scientific">Streptomyces canus</name>
    <dbReference type="NCBI Taxonomy" id="58343"/>
    <lineage>
        <taxon>Bacteria</taxon>
        <taxon>Bacillati</taxon>
        <taxon>Actinomycetota</taxon>
        <taxon>Actinomycetes</taxon>
        <taxon>Kitasatosporales</taxon>
        <taxon>Streptomycetaceae</taxon>
        <taxon>Streptomyces</taxon>
        <taxon>Streptomyces aurantiacus group</taxon>
    </lineage>
</organism>
<dbReference type="Gene3D" id="2.160.20.80">
    <property type="entry name" value="E3 ubiquitin-protein ligase SopA"/>
    <property type="match status" value="1"/>
</dbReference>
<evidence type="ECO:0008006" key="4">
    <source>
        <dbReference type="Google" id="ProtNLM"/>
    </source>
</evidence>
<feature type="region of interest" description="Disordered" evidence="1">
    <location>
        <begin position="1"/>
        <end position="39"/>
    </location>
</feature>
<dbReference type="AlphaFoldDB" id="A0AAW8F5X6"/>
<feature type="compositionally biased region" description="Pro residues" evidence="1">
    <location>
        <begin position="10"/>
        <end position="20"/>
    </location>
</feature>
<comment type="caution">
    <text evidence="2">The sequence shown here is derived from an EMBL/GenBank/DDBJ whole genome shotgun (WGS) entry which is preliminary data.</text>
</comment>
<name>A0AAW8F5X6_9ACTN</name>
<reference evidence="2" key="1">
    <citation type="submission" date="2023-07" db="EMBL/GenBank/DDBJ databases">
        <title>Comparative genomics of wheat-associated soil bacteria to identify genetic determinants of phenazine resistance.</title>
        <authorList>
            <person name="Mouncey N."/>
        </authorList>
    </citation>
    <scope>NUCLEOTIDE SEQUENCE</scope>
    <source>
        <strain evidence="2">V4I22</strain>
    </source>
</reference>
<evidence type="ECO:0000256" key="1">
    <source>
        <dbReference type="SAM" id="MobiDB-lite"/>
    </source>
</evidence>
<evidence type="ECO:0000313" key="2">
    <source>
        <dbReference type="EMBL" id="MDQ0904770.1"/>
    </source>
</evidence>
<dbReference type="Proteomes" id="UP001234216">
    <property type="component" value="Unassembled WGS sequence"/>
</dbReference>
<proteinExistence type="predicted"/>
<feature type="compositionally biased region" description="Basic and acidic residues" evidence="1">
    <location>
        <begin position="27"/>
        <end position="39"/>
    </location>
</feature>
<protein>
    <recommendedName>
        <fullName evidence="4">Pentapeptide repeat-containing protein</fullName>
    </recommendedName>
</protein>